<feature type="domain" description="Riboflavin kinase" evidence="16">
    <location>
        <begin position="184"/>
        <end position="309"/>
    </location>
</feature>
<evidence type="ECO:0000256" key="15">
    <source>
        <dbReference type="PIRNR" id="PIRNR004491"/>
    </source>
</evidence>
<evidence type="ECO:0000313" key="18">
    <source>
        <dbReference type="Proteomes" id="UP000317557"/>
    </source>
</evidence>
<dbReference type="NCBIfam" id="TIGR00125">
    <property type="entry name" value="cyt_tran_rel"/>
    <property type="match status" value="1"/>
</dbReference>
<dbReference type="GO" id="GO:0009231">
    <property type="term" value="P:riboflavin biosynthetic process"/>
    <property type="evidence" value="ECO:0007669"/>
    <property type="project" value="InterPro"/>
</dbReference>
<evidence type="ECO:0000256" key="13">
    <source>
        <dbReference type="ARBA" id="ARBA00047880"/>
    </source>
</evidence>
<evidence type="ECO:0000256" key="1">
    <source>
        <dbReference type="ARBA" id="ARBA00002121"/>
    </source>
</evidence>
<keyword evidence="5 15" id="KW-0288">FMN</keyword>
<evidence type="ECO:0000256" key="5">
    <source>
        <dbReference type="ARBA" id="ARBA00022643"/>
    </source>
</evidence>
<evidence type="ECO:0000256" key="10">
    <source>
        <dbReference type="ARBA" id="ARBA00022827"/>
    </source>
</evidence>
<evidence type="ECO:0000259" key="16">
    <source>
        <dbReference type="SMART" id="SM00904"/>
    </source>
</evidence>
<protein>
    <recommendedName>
        <fullName evidence="15">Riboflavin biosynthesis protein</fullName>
    </recommendedName>
    <domain>
        <recommendedName>
            <fullName evidence="15">Riboflavin kinase</fullName>
            <ecNumber evidence="15">2.7.1.26</ecNumber>
        </recommendedName>
        <alternativeName>
            <fullName evidence="15">Flavokinase</fullName>
        </alternativeName>
    </domain>
    <domain>
        <recommendedName>
            <fullName evidence="15">FMN adenylyltransferase</fullName>
            <ecNumber evidence="15">2.7.7.2</ecNumber>
        </recommendedName>
        <alternativeName>
            <fullName evidence="15">FAD pyrophosphorylase</fullName>
        </alternativeName>
        <alternativeName>
            <fullName evidence="15">FAD synthase</fullName>
        </alternativeName>
    </domain>
</protein>
<dbReference type="GO" id="GO:0005524">
    <property type="term" value="F:ATP binding"/>
    <property type="evidence" value="ECO:0007669"/>
    <property type="project" value="UniProtKB-UniRule"/>
</dbReference>
<comment type="pathway">
    <text evidence="3 15">Cofactor biosynthesis; FMN biosynthesis; FMN from riboflavin (ATP route): step 1/1.</text>
</comment>
<dbReference type="InterPro" id="IPR004821">
    <property type="entry name" value="Cyt_trans-like"/>
</dbReference>
<evidence type="ECO:0000256" key="6">
    <source>
        <dbReference type="ARBA" id="ARBA00022679"/>
    </source>
</evidence>
<reference evidence="17 18" key="1">
    <citation type="submission" date="2017-05" db="EMBL/GenBank/DDBJ databases">
        <authorList>
            <person name="Varghese N."/>
            <person name="Submissions S."/>
        </authorList>
    </citation>
    <scope>NUCLEOTIDE SEQUENCE [LARGE SCALE GENOMIC DNA]</scope>
    <source>
        <strain evidence="17 18">DSM 21985</strain>
    </source>
</reference>
<evidence type="ECO:0000256" key="12">
    <source>
        <dbReference type="ARBA" id="ARBA00023268"/>
    </source>
</evidence>
<dbReference type="CDD" id="cd02064">
    <property type="entry name" value="FAD_synthetase_N"/>
    <property type="match status" value="1"/>
</dbReference>
<dbReference type="NCBIfam" id="NF004162">
    <property type="entry name" value="PRK05627.1-5"/>
    <property type="match status" value="1"/>
</dbReference>
<dbReference type="Pfam" id="PF06574">
    <property type="entry name" value="FAD_syn"/>
    <property type="match status" value="1"/>
</dbReference>
<dbReference type="NCBIfam" id="NF004160">
    <property type="entry name" value="PRK05627.1-3"/>
    <property type="match status" value="1"/>
</dbReference>
<evidence type="ECO:0000256" key="8">
    <source>
        <dbReference type="ARBA" id="ARBA00022741"/>
    </source>
</evidence>
<dbReference type="GO" id="GO:0003919">
    <property type="term" value="F:FMN adenylyltransferase activity"/>
    <property type="evidence" value="ECO:0007669"/>
    <property type="project" value="UniProtKB-UniRule"/>
</dbReference>
<accession>A0A521AXT4</accession>
<dbReference type="FunFam" id="3.40.50.620:FF:000021">
    <property type="entry name" value="Riboflavin biosynthesis protein"/>
    <property type="match status" value="1"/>
</dbReference>
<evidence type="ECO:0000256" key="3">
    <source>
        <dbReference type="ARBA" id="ARBA00005201"/>
    </source>
</evidence>
<dbReference type="UniPathway" id="UPA00276">
    <property type="reaction ID" value="UER00406"/>
</dbReference>
<evidence type="ECO:0000256" key="14">
    <source>
        <dbReference type="ARBA" id="ARBA00049494"/>
    </source>
</evidence>
<dbReference type="SMART" id="SM00904">
    <property type="entry name" value="Flavokinase"/>
    <property type="match status" value="1"/>
</dbReference>
<evidence type="ECO:0000256" key="7">
    <source>
        <dbReference type="ARBA" id="ARBA00022695"/>
    </source>
</evidence>
<dbReference type="InterPro" id="IPR023465">
    <property type="entry name" value="Riboflavin_kinase_dom_sf"/>
</dbReference>
<dbReference type="InterPro" id="IPR014729">
    <property type="entry name" value="Rossmann-like_a/b/a_fold"/>
</dbReference>
<dbReference type="EC" id="2.7.1.26" evidence="15"/>
<name>A0A521AXT4_9BACT</name>
<dbReference type="PANTHER" id="PTHR22749">
    <property type="entry name" value="RIBOFLAVIN KINASE/FMN ADENYLYLTRANSFERASE"/>
    <property type="match status" value="1"/>
</dbReference>
<keyword evidence="6 15" id="KW-0808">Transferase</keyword>
<dbReference type="InterPro" id="IPR002606">
    <property type="entry name" value="Riboflavin_kinase_bac"/>
</dbReference>
<keyword evidence="9 15" id="KW-0418">Kinase</keyword>
<evidence type="ECO:0000313" key="17">
    <source>
        <dbReference type="EMBL" id="SMO39648.1"/>
    </source>
</evidence>
<dbReference type="RefSeq" id="WP_142452916.1">
    <property type="nucleotide sequence ID" value="NZ_FXTP01000001.1"/>
</dbReference>
<dbReference type="Proteomes" id="UP000317557">
    <property type="component" value="Unassembled WGS sequence"/>
</dbReference>
<proteinExistence type="inferred from homology"/>
<evidence type="ECO:0000256" key="9">
    <source>
        <dbReference type="ARBA" id="ARBA00022777"/>
    </source>
</evidence>
<evidence type="ECO:0000256" key="11">
    <source>
        <dbReference type="ARBA" id="ARBA00022840"/>
    </source>
</evidence>
<dbReference type="SUPFAM" id="SSF52374">
    <property type="entry name" value="Nucleotidylyl transferase"/>
    <property type="match status" value="1"/>
</dbReference>
<dbReference type="GO" id="GO:0006747">
    <property type="term" value="P:FAD biosynthetic process"/>
    <property type="evidence" value="ECO:0007669"/>
    <property type="project" value="UniProtKB-UniRule"/>
</dbReference>
<dbReference type="Gene3D" id="3.40.50.620">
    <property type="entry name" value="HUPs"/>
    <property type="match status" value="1"/>
</dbReference>
<dbReference type="InterPro" id="IPR015864">
    <property type="entry name" value="FAD_synthase"/>
</dbReference>
<keyword evidence="4 15" id="KW-0285">Flavoprotein</keyword>
<dbReference type="EC" id="2.7.7.2" evidence="15"/>
<evidence type="ECO:0000256" key="4">
    <source>
        <dbReference type="ARBA" id="ARBA00022630"/>
    </source>
</evidence>
<keyword evidence="11 15" id="KW-0067">ATP-binding</keyword>
<comment type="pathway">
    <text evidence="2 15">Cofactor biosynthesis; FAD biosynthesis; FAD from FMN: step 1/1.</text>
</comment>
<dbReference type="EMBL" id="FXTP01000001">
    <property type="protein sequence ID" value="SMO39648.1"/>
    <property type="molecule type" value="Genomic_DNA"/>
</dbReference>
<dbReference type="GO" id="GO:0008531">
    <property type="term" value="F:riboflavin kinase activity"/>
    <property type="evidence" value="ECO:0007669"/>
    <property type="project" value="UniProtKB-UniRule"/>
</dbReference>
<dbReference type="PANTHER" id="PTHR22749:SF6">
    <property type="entry name" value="RIBOFLAVIN KINASE"/>
    <property type="match status" value="1"/>
</dbReference>
<dbReference type="FunFam" id="2.40.30.30:FF:000003">
    <property type="entry name" value="Riboflavin biosynthesis protein"/>
    <property type="match status" value="1"/>
</dbReference>
<dbReference type="Pfam" id="PF01687">
    <property type="entry name" value="Flavokinase"/>
    <property type="match status" value="1"/>
</dbReference>
<keyword evidence="7 15" id="KW-0548">Nucleotidyltransferase</keyword>
<comment type="similarity">
    <text evidence="15">Belongs to the ribF family.</text>
</comment>
<dbReference type="SUPFAM" id="SSF82114">
    <property type="entry name" value="Riboflavin kinase-like"/>
    <property type="match status" value="1"/>
</dbReference>
<dbReference type="Gene3D" id="2.40.30.30">
    <property type="entry name" value="Riboflavin kinase-like"/>
    <property type="match status" value="1"/>
</dbReference>
<dbReference type="OrthoDB" id="9803667at2"/>
<keyword evidence="18" id="KW-1185">Reference proteome</keyword>
<sequence length="309" mass="35145">MGKLVELKNITREPNTVVTVGTFDGVHLGHRKLMETVVDKARKRDARSVVVTFNPHPREIINPGQGGIKLLTTLEERCEVLEDLGIDILLVIPFDRDFSLLSSEEFIRDVIYDKIGVSEFVIGYDHHFGRDREGTIETIERLGSELDFDSYVVSKQEMGDVTISSTMIRKTLAEEGDVKQAAEYLGRMYLLNGIVMHGDERGRTIGYPTANLKPEHKNKVVPKNGVYAVKVRVKDEWFGGMMNIGVRPTFDDPIRTLEVNIFDFDQEIYGDTIQVRFVDRIRDEKKFDGIEALKAQLGEDKQRSLDLLN</sequence>
<evidence type="ECO:0000256" key="2">
    <source>
        <dbReference type="ARBA" id="ARBA00004726"/>
    </source>
</evidence>
<dbReference type="PIRSF" id="PIRSF004491">
    <property type="entry name" value="FAD_Synth"/>
    <property type="match status" value="1"/>
</dbReference>
<dbReference type="GO" id="GO:0009398">
    <property type="term" value="P:FMN biosynthetic process"/>
    <property type="evidence" value="ECO:0007669"/>
    <property type="project" value="UniProtKB-UniRule"/>
</dbReference>
<keyword evidence="8 15" id="KW-0547">Nucleotide-binding</keyword>
<dbReference type="NCBIfam" id="TIGR00083">
    <property type="entry name" value="ribF"/>
    <property type="match status" value="1"/>
</dbReference>
<organism evidence="17 18">
    <name type="scientific">Gracilimonas mengyeensis</name>
    <dbReference type="NCBI Taxonomy" id="1302730"/>
    <lineage>
        <taxon>Bacteria</taxon>
        <taxon>Pseudomonadati</taxon>
        <taxon>Balneolota</taxon>
        <taxon>Balneolia</taxon>
        <taxon>Balneolales</taxon>
        <taxon>Balneolaceae</taxon>
        <taxon>Gracilimonas</taxon>
    </lineage>
</organism>
<comment type="catalytic activity">
    <reaction evidence="14 15">
        <text>FMN + ATP + H(+) = FAD + diphosphate</text>
        <dbReference type="Rhea" id="RHEA:17237"/>
        <dbReference type="ChEBI" id="CHEBI:15378"/>
        <dbReference type="ChEBI" id="CHEBI:30616"/>
        <dbReference type="ChEBI" id="CHEBI:33019"/>
        <dbReference type="ChEBI" id="CHEBI:57692"/>
        <dbReference type="ChEBI" id="CHEBI:58210"/>
        <dbReference type="EC" id="2.7.7.2"/>
    </reaction>
</comment>
<comment type="catalytic activity">
    <reaction evidence="13 15">
        <text>riboflavin + ATP = FMN + ADP + H(+)</text>
        <dbReference type="Rhea" id="RHEA:14357"/>
        <dbReference type="ChEBI" id="CHEBI:15378"/>
        <dbReference type="ChEBI" id="CHEBI:30616"/>
        <dbReference type="ChEBI" id="CHEBI:57986"/>
        <dbReference type="ChEBI" id="CHEBI:58210"/>
        <dbReference type="ChEBI" id="CHEBI:456216"/>
        <dbReference type="EC" id="2.7.1.26"/>
    </reaction>
</comment>
<dbReference type="UniPathway" id="UPA00277">
    <property type="reaction ID" value="UER00407"/>
</dbReference>
<gene>
    <name evidence="17" type="ORF">SAMN06265219_101415</name>
</gene>
<dbReference type="AlphaFoldDB" id="A0A521AXT4"/>
<comment type="function">
    <text evidence="1">Catalyzes the phosphorylation of riboflavin to FMN followed by the adenylation of FMN to FAD.</text>
</comment>
<dbReference type="InterPro" id="IPR023468">
    <property type="entry name" value="Riboflavin_kinase"/>
</dbReference>
<dbReference type="InterPro" id="IPR015865">
    <property type="entry name" value="Riboflavin_kinase_bac/euk"/>
</dbReference>
<keyword evidence="10 15" id="KW-0274">FAD</keyword>
<keyword evidence="12" id="KW-0511">Multifunctional enzyme</keyword>